<dbReference type="SUPFAM" id="SSF81901">
    <property type="entry name" value="HCP-like"/>
    <property type="match status" value="1"/>
</dbReference>
<name>A0A9D4TVH7_CHLVU</name>
<dbReference type="InterPro" id="IPR011990">
    <property type="entry name" value="TPR-like_helical_dom_sf"/>
</dbReference>
<sequence length="1256" mass="128447">MDVDTGSSLVLALGGFSIDADSDLHDKAVEGVVAAPVRKPDAVTAPDRQVAEGAATLVSHLCLTVDRLLKGWKGAGIDSLQQEAAALASLSFALQAALGPSTRLAQADERQLFDAAAALWGASLQAGGGSGAGAKAAAAALDRIGLDLFSLLDSDSDGSQDCVRYVSYFSTAARSWAAAGQRERARWCIERAMRNSQQLEALVTSSDVADERKQGLVVALFSLHLEGAKLAADGKQQALANNLLSRAVQLSRHPAVGPDAAACCAIAVAELQLGQAQQMLPKGGHMANLAAALLSSAVQQLTRSDLQDVAAGGGPHAAGLLEARKEVLGMLCRAHLASGEAGLASKALDALEAVAPGAAAADPALQLVFVEAKVAAGRVPEALRFLVAAVQPTDHAADPAVAEAAAGSFLAGLRLALGHITHDTLPSFQAAISAFVWKAVVAKPPTPLLLLVQTLLAEEKACELCQRLTLHALSGEDASAALHRDSGVLRQVHSLLFHRAAHCLEAGSCAAAKDLFGAALAHAGPEARARDARALAACHSRLGMQQRAVEYLQIAARHEGQQPSSLTQLMLLQALAQTGDTPQALAAITRLLACLDFHPSLLPAMCRAAAAARHPSVRKAAVSSAVQLLISPDAVASGLPHGREAQLLLELVRAISGCFQVVPSSVGTGCEVAGSGGASSGALYGELVAAVKLVAKRLKLLGWQAFAGAAADGAATMQAICGLVYNQLLAAQRQGAHEHVVALATATFQLGNQRLESRGNQQQADDGSAAQQAKVLLIATQALLDLHSRQPESGQKLALAVKLQARLEQHLPLLDVGQHAHLHLLHQLMCLEAESRQGDEAALLGRLGKLLPHASRLSLSQRHSVMRVVGMGHSSGVQLAAAELLFDSSAADASLSLAPALLSQLSLPGEVQLRVISRCTQLLADLATTDRNAHWAQHALWLAACAWNAGSKQVQPAEGRVLLGLALELQACAPAGGQRLSRMRAALAAAGSLLGVEGECRQEPAAMSAGKPQEVEQAVSAVVGQAAAMELDAMLPEAAEGSLGSQVADAAADGRMDDDQVGQPAPGTHPAGGTLPAEPPGSDSAPAASHQQPDSKGPCSNAASDAAAIPAVSSAAAVPEAMPASPPLASVPSAAVASASVLPASSSEDSLSEDSDEGELALAGAGVWLKSMLAAHKRQKTAQAAPTKRVLGASNGAGSQPRQQTGRDAQGRKAAAKASGTARKVDRKEQTPPAEVADADALSLCSMPGSAGFMGL</sequence>
<comment type="caution">
    <text evidence="2">The sequence shown here is derived from an EMBL/GenBank/DDBJ whole genome shotgun (WGS) entry which is preliminary data.</text>
</comment>
<dbReference type="EMBL" id="SIDB01000002">
    <property type="protein sequence ID" value="KAI3435859.1"/>
    <property type="molecule type" value="Genomic_DNA"/>
</dbReference>
<dbReference type="OrthoDB" id="515104at2759"/>
<feature type="compositionally biased region" description="Polar residues" evidence="1">
    <location>
        <begin position="1196"/>
        <end position="1207"/>
    </location>
</feature>
<dbReference type="AlphaFoldDB" id="A0A9D4TVH7"/>
<dbReference type="GO" id="GO:0090173">
    <property type="term" value="P:regulation of synaptonemal complex assembly"/>
    <property type="evidence" value="ECO:0007669"/>
    <property type="project" value="InterPro"/>
</dbReference>
<proteinExistence type="predicted"/>
<keyword evidence="3" id="KW-1185">Reference proteome</keyword>
<dbReference type="PANTHER" id="PTHR40375:SF2">
    <property type="entry name" value="SPORULATION-SPECIFIC PROTEIN 22"/>
    <property type="match status" value="1"/>
</dbReference>
<feature type="region of interest" description="Disordered" evidence="1">
    <location>
        <begin position="1179"/>
        <end position="1239"/>
    </location>
</feature>
<dbReference type="InterPro" id="IPR039057">
    <property type="entry name" value="Spo22/ZIP4"/>
</dbReference>
<reference evidence="2" key="1">
    <citation type="journal article" date="2019" name="Plant J.">
        <title>Chlorella vulgaris genome assembly and annotation reveals the molecular basis for metabolic acclimation to high light conditions.</title>
        <authorList>
            <person name="Cecchin M."/>
            <person name="Marcolungo L."/>
            <person name="Rossato M."/>
            <person name="Girolomoni L."/>
            <person name="Cosentino E."/>
            <person name="Cuine S."/>
            <person name="Li-Beisson Y."/>
            <person name="Delledonne M."/>
            <person name="Ballottari M."/>
        </authorList>
    </citation>
    <scope>NUCLEOTIDE SEQUENCE</scope>
    <source>
        <strain evidence="2">211/11P</strain>
    </source>
</reference>
<organism evidence="2 3">
    <name type="scientific">Chlorella vulgaris</name>
    <name type="common">Green alga</name>
    <dbReference type="NCBI Taxonomy" id="3077"/>
    <lineage>
        <taxon>Eukaryota</taxon>
        <taxon>Viridiplantae</taxon>
        <taxon>Chlorophyta</taxon>
        <taxon>core chlorophytes</taxon>
        <taxon>Trebouxiophyceae</taxon>
        <taxon>Chlorellales</taxon>
        <taxon>Chlorellaceae</taxon>
        <taxon>Chlorella clade</taxon>
        <taxon>Chlorella</taxon>
    </lineage>
</organism>
<reference evidence="2" key="2">
    <citation type="submission" date="2020-11" db="EMBL/GenBank/DDBJ databases">
        <authorList>
            <person name="Cecchin M."/>
            <person name="Marcolungo L."/>
            <person name="Rossato M."/>
            <person name="Girolomoni L."/>
            <person name="Cosentino E."/>
            <person name="Cuine S."/>
            <person name="Li-Beisson Y."/>
            <person name="Delledonne M."/>
            <person name="Ballottari M."/>
        </authorList>
    </citation>
    <scope>NUCLEOTIDE SEQUENCE</scope>
    <source>
        <strain evidence="2">211/11P</strain>
        <tissue evidence="2">Whole cell</tissue>
    </source>
</reference>
<protein>
    <submittedName>
        <fullName evidence="2">Uncharacterized protein</fullName>
    </submittedName>
</protein>
<accession>A0A9D4TVH7</accession>
<evidence type="ECO:0000313" key="3">
    <source>
        <dbReference type="Proteomes" id="UP001055712"/>
    </source>
</evidence>
<dbReference type="PANTHER" id="PTHR40375">
    <property type="entry name" value="SPORULATION-SPECIFIC PROTEIN 22"/>
    <property type="match status" value="1"/>
</dbReference>
<dbReference type="Gene3D" id="1.25.40.10">
    <property type="entry name" value="Tetratricopeptide repeat domain"/>
    <property type="match status" value="1"/>
</dbReference>
<evidence type="ECO:0000313" key="2">
    <source>
        <dbReference type="EMBL" id="KAI3435859.1"/>
    </source>
</evidence>
<gene>
    <name evidence="2" type="ORF">D9Q98_001917</name>
</gene>
<evidence type="ECO:0000256" key="1">
    <source>
        <dbReference type="SAM" id="MobiDB-lite"/>
    </source>
</evidence>
<dbReference type="Proteomes" id="UP001055712">
    <property type="component" value="Unassembled WGS sequence"/>
</dbReference>
<feature type="region of interest" description="Disordered" evidence="1">
    <location>
        <begin position="1040"/>
        <end position="1103"/>
    </location>
</feature>